<name>A0AAX4F418_9GAMM</name>
<dbReference type="Proteomes" id="UP001304423">
    <property type="component" value="Chromosome"/>
</dbReference>
<reference evidence="1" key="1">
    <citation type="submission" date="2023-10" db="EMBL/GenBank/DDBJ databases">
        <title>Clonality and diversity in the soft rot Dickeya solani phytopathogen.</title>
        <authorList>
            <person name="Pedron J."/>
            <person name="Van Gijsegem F."/>
            <person name="Portier P."/>
            <person name="Taghouti G."/>
        </authorList>
    </citation>
    <scope>NUCLEOTIDE SEQUENCE</scope>
    <source>
        <strain evidence="1">CFBP5647</strain>
    </source>
</reference>
<evidence type="ECO:0000313" key="2">
    <source>
        <dbReference type="Proteomes" id="UP001304423"/>
    </source>
</evidence>
<dbReference type="EMBL" id="CP136339">
    <property type="protein sequence ID" value="WOA54381.1"/>
    <property type="molecule type" value="Genomic_DNA"/>
</dbReference>
<evidence type="ECO:0000313" key="1">
    <source>
        <dbReference type="EMBL" id="WOA54381.1"/>
    </source>
</evidence>
<protein>
    <submittedName>
        <fullName evidence="1">Phage major tail tube protein</fullName>
    </submittedName>
</protein>
<accession>A0AAX4F418</accession>
<dbReference type="NCBIfam" id="TIGR01611">
    <property type="entry name" value="tail_tube"/>
    <property type="match status" value="1"/>
</dbReference>
<dbReference type="Pfam" id="PF04985">
    <property type="entry name" value="Phage_tube"/>
    <property type="match status" value="1"/>
</dbReference>
<dbReference type="InterPro" id="IPR006498">
    <property type="entry name" value="Tail_tube"/>
</dbReference>
<dbReference type="RefSeq" id="WP_316394344.1">
    <property type="nucleotide sequence ID" value="NZ_CP136339.1"/>
</dbReference>
<proteinExistence type="predicted"/>
<organism evidence="1 2">
    <name type="scientific">Dickeya solani</name>
    <dbReference type="NCBI Taxonomy" id="1089444"/>
    <lineage>
        <taxon>Bacteria</taxon>
        <taxon>Pseudomonadati</taxon>
        <taxon>Pseudomonadota</taxon>
        <taxon>Gammaproteobacteria</taxon>
        <taxon>Enterobacterales</taxon>
        <taxon>Pectobacteriaceae</taxon>
        <taxon>Dickeya</taxon>
    </lineage>
</organism>
<sequence length="171" mass="18738">MALPKKLKYFNMFIDGDSYLGMIPELTLPKLSRKMEDYQGGGMPGSVSIDLGLEAGALDMELTMGGVDARLLKKYGTPAADAIQFRFSGSYQSEDTGNAIPVEVQTRGRYTEIDTGSAKMGDDTTNKFTLKNTYYKLTIDGEDVIEIDVINAVFKVGGADRMEQHRANMGL</sequence>
<dbReference type="AlphaFoldDB" id="A0AAX4F418"/>
<gene>
    <name evidence="1" type="ORF">RXA29_09280</name>
</gene>